<evidence type="ECO:0000259" key="3">
    <source>
        <dbReference type="PROSITE" id="PS50943"/>
    </source>
</evidence>
<accession>A0A3R6ZYY8</accession>
<gene>
    <name evidence="4" type="ORF">DS831_00365</name>
</gene>
<feature type="transmembrane region" description="Helical" evidence="2">
    <location>
        <begin position="150"/>
        <end position="166"/>
    </location>
</feature>
<dbReference type="PANTHER" id="PTHR46558">
    <property type="entry name" value="TRACRIPTIONAL REGULATORY PROTEIN-RELATED-RELATED"/>
    <property type="match status" value="1"/>
</dbReference>
<feature type="transmembrane region" description="Helical" evidence="2">
    <location>
        <begin position="172"/>
        <end position="189"/>
    </location>
</feature>
<dbReference type="OrthoDB" id="9805856at2"/>
<evidence type="ECO:0000313" key="5">
    <source>
        <dbReference type="Proteomes" id="UP000284109"/>
    </source>
</evidence>
<dbReference type="CDD" id="cd00093">
    <property type="entry name" value="HTH_XRE"/>
    <property type="match status" value="1"/>
</dbReference>
<proteinExistence type="predicted"/>
<evidence type="ECO:0000256" key="1">
    <source>
        <dbReference type="ARBA" id="ARBA00023125"/>
    </source>
</evidence>
<feature type="transmembrane region" description="Helical" evidence="2">
    <location>
        <begin position="110"/>
        <end position="130"/>
    </location>
</feature>
<dbReference type="InterPro" id="IPR010982">
    <property type="entry name" value="Lambda_DNA-bd_dom_sf"/>
</dbReference>
<dbReference type="Proteomes" id="UP000284109">
    <property type="component" value="Unassembled WGS sequence"/>
</dbReference>
<dbReference type="PROSITE" id="PS50943">
    <property type="entry name" value="HTH_CROC1"/>
    <property type="match status" value="1"/>
</dbReference>
<dbReference type="PANTHER" id="PTHR46558:SF4">
    <property type="entry name" value="DNA-BIDING PHAGE PROTEIN"/>
    <property type="match status" value="1"/>
</dbReference>
<keyword evidence="5" id="KW-1185">Reference proteome</keyword>
<dbReference type="InterPro" id="IPR001387">
    <property type="entry name" value="Cro/C1-type_HTH"/>
</dbReference>
<keyword evidence="2" id="KW-1133">Transmembrane helix</keyword>
<dbReference type="GO" id="GO:0003677">
    <property type="term" value="F:DNA binding"/>
    <property type="evidence" value="ECO:0007669"/>
    <property type="project" value="UniProtKB-KW"/>
</dbReference>
<dbReference type="Pfam" id="PF01381">
    <property type="entry name" value="HTH_3"/>
    <property type="match status" value="1"/>
</dbReference>
<name>A0A3R6ZYY8_9LACO</name>
<dbReference type="EMBL" id="QOCR01000001">
    <property type="protein sequence ID" value="RHW51825.1"/>
    <property type="molecule type" value="Genomic_DNA"/>
</dbReference>
<dbReference type="SMART" id="SM00530">
    <property type="entry name" value="HTH_XRE"/>
    <property type="match status" value="1"/>
</dbReference>
<sequence length="194" mass="22541">MFFGQRLQKKRQSLHLTQVEVAQQLHVSQQTISSWEQGKSYPDIDSLIKLSDFYQISLDVLLKEDVGVKESIKKNEVFHFLKPLLYSMLLLNLFLLVILILHLYQHEYLMTIYLILTIVLIVNSVSLIYLAAFIKDKIRKKANSTHKKQLLLVIACWGVLVVMFLFLKSYLYAGISTGIALGVILVEYLQQRYF</sequence>
<dbReference type="Gene3D" id="1.10.260.40">
    <property type="entry name" value="lambda repressor-like DNA-binding domains"/>
    <property type="match status" value="1"/>
</dbReference>
<keyword evidence="1" id="KW-0238">DNA-binding</keyword>
<evidence type="ECO:0000313" key="4">
    <source>
        <dbReference type="EMBL" id="RHW51825.1"/>
    </source>
</evidence>
<dbReference type="SUPFAM" id="SSF47413">
    <property type="entry name" value="lambda repressor-like DNA-binding domains"/>
    <property type="match status" value="1"/>
</dbReference>
<feature type="domain" description="HTH cro/C1-type" evidence="3">
    <location>
        <begin position="7"/>
        <end position="61"/>
    </location>
</feature>
<organism evidence="4 5">
    <name type="scientific">Bombilactobacillus bombi</name>
    <dbReference type="NCBI Taxonomy" id="1303590"/>
    <lineage>
        <taxon>Bacteria</taxon>
        <taxon>Bacillati</taxon>
        <taxon>Bacillota</taxon>
        <taxon>Bacilli</taxon>
        <taxon>Lactobacillales</taxon>
        <taxon>Lactobacillaceae</taxon>
        <taxon>Bombilactobacillus</taxon>
    </lineage>
</organism>
<dbReference type="AlphaFoldDB" id="A0A3R6ZYY8"/>
<dbReference type="RefSeq" id="WP_118899336.1">
    <property type="nucleotide sequence ID" value="NZ_QOCR01000001.1"/>
</dbReference>
<comment type="caution">
    <text evidence="4">The sequence shown here is derived from an EMBL/GenBank/DDBJ whole genome shotgun (WGS) entry which is preliminary data.</text>
</comment>
<feature type="transmembrane region" description="Helical" evidence="2">
    <location>
        <begin position="84"/>
        <end position="104"/>
    </location>
</feature>
<reference evidence="4 5" key="1">
    <citation type="submission" date="2018-07" db="EMBL/GenBank/DDBJ databases">
        <title>Genome sequences of six Lactobacillus spp. isolated from bumble bee guts.</title>
        <authorList>
            <person name="Motta E.V.S."/>
            <person name="Moran N.A."/>
        </authorList>
    </citation>
    <scope>NUCLEOTIDE SEQUENCE [LARGE SCALE GENOMIC DNA]</scope>
    <source>
        <strain evidence="4 5">BI-1.1</strain>
    </source>
</reference>
<keyword evidence="2" id="KW-0472">Membrane</keyword>
<protein>
    <recommendedName>
        <fullName evidence="3">HTH cro/C1-type domain-containing protein</fullName>
    </recommendedName>
</protein>
<evidence type="ECO:0000256" key="2">
    <source>
        <dbReference type="SAM" id="Phobius"/>
    </source>
</evidence>
<keyword evidence="2" id="KW-0812">Transmembrane</keyword>